<dbReference type="EMBL" id="LT629972">
    <property type="protein sequence ID" value="SEI23635.1"/>
    <property type="molecule type" value="Genomic_DNA"/>
</dbReference>
<sequence length="103" mass="11912">MNNTDTPQIIEERNEAYFEQFGNDQLAFFAWRLHDDYLECLFDEENLRDNIHEAACSFAEASIALRVLTRRLIGVEPSYAKSKVDHMHMVSYGLAKPDGETLQ</sequence>
<organism evidence="1 2">
    <name type="scientific">Pseudomonas asplenii</name>
    <dbReference type="NCBI Taxonomy" id="53407"/>
    <lineage>
        <taxon>Bacteria</taxon>
        <taxon>Pseudomonadati</taxon>
        <taxon>Pseudomonadota</taxon>
        <taxon>Gammaproteobacteria</taxon>
        <taxon>Pseudomonadales</taxon>
        <taxon>Pseudomonadaceae</taxon>
        <taxon>Pseudomonas</taxon>
    </lineage>
</organism>
<evidence type="ECO:0000313" key="1">
    <source>
        <dbReference type="EMBL" id="SEI23635.1"/>
    </source>
</evidence>
<gene>
    <name evidence="1" type="ORF">SAMN05216581_5247</name>
</gene>
<dbReference type="Proteomes" id="UP000182272">
    <property type="component" value="Chromosome I"/>
</dbReference>
<reference evidence="1 2" key="1">
    <citation type="submission" date="2016-10" db="EMBL/GenBank/DDBJ databases">
        <authorList>
            <person name="de Groot N.N."/>
        </authorList>
    </citation>
    <scope>NUCLEOTIDE SEQUENCE [LARGE SCALE GENOMIC DNA]</scope>
    <source>
        <strain evidence="1 2">LMG 2158</strain>
    </source>
</reference>
<evidence type="ECO:0000313" key="2">
    <source>
        <dbReference type="Proteomes" id="UP000182272"/>
    </source>
</evidence>
<proteinExistence type="predicted"/>
<dbReference type="OrthoDB" id="6958480at2"/>
<protein>
    <submittedName>
        <fullName evidence="1">Uncharacterized protein</fullName>
    </submittedName>
</protein>
<dbReference type="RefSeq" id="WP_019360537.1">
    <property type="nucleotide sequence ID" value="NZ_LT629972.1"/>
</dbReference>
<dbReference type="AlphaFoldDB" id="A0A1H6P2F3"/>
<name>A0A1H6P2F3_9PSED</name>
<accession>A0A1H6P2F3</accession>